<sequence>MLYAEGPTPASGKLAAFLHDLTPTRVILLEKAELDEPIWLEEIQAALGQIARNKTLGMDGLQAEYSST</sequence>
<evidence type="ECO:0000313" key="1">
    <source>
        <dbReference type="EMBL" id="KAJ1114567.1"/>
    </source>
</evidence>
<dbReference type="EMBL" id="JANPWB010000012">
    <property type="protein sequence ID" value="KAJ1114567.1"/>
    <property type="molecule type" value="Genomic_DNA"/>
</dbReference>
<name>A0AAV7NEQ3_PLEWA</name>
<organism evidence="1 2">
    <name type="scientific">Pleurodeles waltl</name>
    <name type="common">Iberian ribbed newt</name>
    <dbReference type="NCBI Taxonomy" id="8319"/>
    <lineage>
        <taxon>Eukaryota</taxon>
        <taxon>Metazoa</taxon>
        <taxon>Chordata</taxon>
        <taxon>Craniata</taxon>
        <taxon>Vertebrata</taxon>
        <taxon>Euteleostomi</taxon>
        <taxon>Amphibia</taxon>
        <taxon>Batrachia</taxon>
        <taxon>Caudata</taxon>
        <taxon>Salamandroidea</taxon>
        <taxon>Salamandridae</taxon>
        <taxon>Pleurodelinae</taxon>
        <taxon>Pleurodeles</taxon>
    </lineage>
</organism>
<reference evidence="1" key="1">
    <citation type="journal article" date="2022" name="bioRxiv">
        <title>Sequencing and chromosome-scale assembly of the giantPleurodeles waltlgenome.</title>
        <authorList>
            <person name="Brown T."/>
            <person name="Elewa A."/>
            <person name="Iarovenko S."/>
            <person name="Subramanian E."/>
            <person name="Araus A.J."/>
            <person name="Petzold A."/>
            <person name="Susuki M."/>
            <person name="Suzuki K.-i.T."/>
            <person name="Hayashi T."/>
            <person name="Toyoda A."/>
            <person name="Oliveira C."/>
            <person name="Osipova E."/>
            <person name="Leigh N.D."/>
            <person name="Simon A."/>
            <person name="Yun M.H."/>
        </authorList>
    </citation>
    <scope>NUCLEOTIDE SEQUENCE</scope>
    <source>
        <strain evidence="1">20211129_DDA</strain>
        <tissue evidence="1">Liver</tissue>
    </source>
</reference>
<evidence type="ECO:0000313" key="2">
    <source>
        <dbReference type="Proteomes" id="UP001066276"/>
    </source>
</evidence>
<gene>
    <name evidence="1" type="ORF">NDU88_002802</name>
</gene>
<protein>
    <submittedName>
        <fullName evidence="1">Uncharacterized protein</fullName>
    </submittedName>
</protein>
<keyword evidence="2" id="KW-1185">Reference proteome</keyword>
<proteinExistence type="predicted"/>
<dbReference type="AlphaFoldDB" id="A0AAV7NEQ3"/>
<comment type="caution">
    <text evidence="1">The sequence shown here is derived from an EMBL/GenBank/DDBJ whole genome shotgun (WGS) entry which is preliminary data.</text>
</comment>
<dbReference type="Proteomes" id="UP001066276">
    <property type="component" value="Chromosome 8"/>
</dbReference>
<accession>A0AAV7NEQ3</accession>